<protein>
    <submittedName>
        <fullName evidence="1">Uncharacterized protein</fullName>
    </submittedName>
</protein>
<comment type="caution">
    <text evidence="1">The sequence shown here is derived from an EMBL/GenBank/DDBJ whole genome shotgun (WGS) entry which is preliminary data.</text>
</comment>
<dbReference type="AlphaFoldDB" id="A0AAW5KGR3"/>
<name>A0AAW5KGR3_9FIRM</name>
<proteinExistence type="predicted"/>
<organism evidence="1 2">
    <name type="scientific">Ruminococcus bicirculans</name>
    <name type="common">ex Wegman et al. 2014</name>
    <dbReference type="NCBI Taxonomy" id="1160721"/>
    <lineage>
        <taxon>Bacteria</taxon>
        <taxon>Bacillati</taxon>
        <taxon>Bacillota</taxon>
        <taxon>Clostridia</taxon>
        <taxon>Eubacteriales</taxon>
        <taxon>Oscillospiraceae</taxon>
        <taxon>Ruminococcus</taxon>
    </lineage>
</organism>
<reference evidence="1" key="1">
    <citation type="submission" date="2022-06" db="EMBL/GenBank/DDBJ databases">
        <title>Isolation of gut microbiota from human fecal samples.</title>
        <authorList>
            <person name="Pamer E.G."/>
            <person name="Barat B."/>
            <person name="Waligurski E."/>
            <person name="Medina S."/>
            <person name="Paddock L."/>
            <person name="Mostad J."/>
        </authorList>
    </citation>
    <scope>NUCLEOTIDE SEQUENCE</scope>
    <source>
        <strain evidence="1">DFI.5.57</strain>
    </source>
</reference>
<evidence type="ECO:0000313" key="1">
    <source>
        <dbReference type="EMBL" id="MCQ5152749.1"/>
    </source>
</evidence>
<evidence type="ECO:0000313" key="2">
    <source>
        <dbReference type="Proteomes" id="UP001206236"/>
    </source>
</evidence>
<gene>
    <name evidence="1" type="ORF">NE632_05450</name>
</gene>
<accession>A0AAW5KGR3</accession>
<dbReference type="RefSeq" id="WP_256321832.1">
    <property type="nucleotide sequence ID" value="NZ_JANGCN010000009.1"/>
</dbReference>
<dbReference type="EMBL" id="JANGCN010000009">
    <property type="protein sequence ID" value="MCQ5152749.1"/>
    <property type="molecule type" value="Genomic_DNA"/>
</dbReference>
<sequence length="160" mass="18715">MSKKYELVPYKSIGEFVFGMNRYDIQQILGKPISSGGYGFPVEDRFFDDYGFFYTMFSNKNLLEAVEFFPEFTEEEITWIYGNEVIELSAGRENILNGLRKNTDDLVQDEDEKENYTSKKLGVKFYNPNDDDDVASLIVHDLHCYDEEEQYLEDLENGVE</sequence>
<dbReference type="Proteomes" id="UP001206236">
    <property type="component" value="Unassembled WGS sequence"/>
</dbReference>